<feature type="compositionally biased region" description="Polar residues" evidence="1">
    <location>
        <begin position="29"/>
        <end position="42"/>
    </location>
</feature>
<feature type="compositionally biased region" description="Basic and acidic residues" evidence="1">
    <location>
        <begin position="18"/>
        <end position="27"/>
    </location>
</feature>
<name>A0A9Q0NQ91_SALVM</name>
<proteinExistence type="predicted"/>
<feature type="compositionally biased region" description="Polar residues" evidence="1">
    <location>
        <begin position="54"/>
        <end position="78"/>
    </location>
</feature>
<evidence type="ECO:0000313" key="2">
    <source>
        <dbReference type="EMBL" id="KAJ6673960.1"/>
    </source>
</evidence>
<dbReference type="Proteomes" id="UP001151529">
    <property type="component" value="Chromosome 18"/>
</dbReference>
<gene>
    <name evidence="2" type="ORF">OIU85_012923</name>
</gene>
<organism evidence="2 3">
    <name type="scientific">Salix viminalis</name>
    <name type="common">Common osier</name>
    <name type="synonym">Basket willow</name>
    <dbReference type="NCBI Taxonomy" id="40686"/>
    <lineage>
        <taxon>Eukaryota</taxon>
        <taxon>Viridiplantae</taxon>
        <taxon>Streptophyta</taxon>
        <taxon>Embryophyta</taxon>
        <taxon>Tracheophyta</taxon>
        <taxon>Spermatophyta</taxon>
        <taxon>Magnoliopsida</taxon>
        <taxon>eudicotyledons</taxon>
        <taxon>Gunneridae</taxon>
        <taxon>Pentapetalae</taxon>
        <taxon>rosids</taxon>
        <taxon>fabids</taxon>
        <taxon>Malpighiales</taxon>
        <taxon>Salicaceae</taxon>
        <taxon>Saliceae</taxon>
        <taxon>Salix</taxon>
    </lineage>
</organism>
<dbReference type="AlphaFoldDB" id="A0A9Q0NQ91"/>
<keyword evidence="3" id="KW-1185">Reference proteome</keyword>
<evidence type="ECO:0000256" key="1">
    <source>
        <dbReference type="SAM" id="MobiDB-lite"/>
    </source>
</evidence>
<dbReference type="EMBL" id="JAPFFL010000017">
    <property type="protein sequence ID" value="KAJ6673960.1"/>
    <property type="molecule type" value="Genomic_DNA"/>
</dbReference>
<sequence>MLGSPQDAMKCAMEDDPDLIKEDEKQKLLQRSVSPSTPSSEFTEVPVGTMGMEPSTNTHSNPSQENAESSCKSVRTTS</sequence>
<evidence type="ECO:0000313" key="3">
    <source>
        <dbReference type="Proteomes" id="UP001151529"/>
    </source>
</evidence>
<feature type="region of interest" description="Disordered" evidence="1">
    <location>
        <begin position="1"/>
        <end position="78"/>
    </location>
</feature>
<accession>A0A9Q0NQ91</accession>
<reference evidence="2 3" key="1">
    <citation type="journal article" date="2023" name="Int. J. Mol. Sci.">
        <title>De Novo Assembly and Annotation of 11 Diverse Shrub Willow (Salix) Genomes Reveals Novel Gene Organization in Sex-Linked Regions.</title>
        <authorList>
            <person name="Hyden B."/>
            <person name="Feng K."/>
            <person name="Yates T.B."/>
            <person name="Jawdy S."/>
            <person name="Cereghino C."/>
            <person name="Smart L.B."/>
            <person name="Muchero W."/>
        </authorList>
    </citation>
    <scope>NUCLEOTIDE SEQUENCE [LARGE SCALE GENOMIC DNA]</scope>
    <source>
        <tissue evidence="2">Shoot tip</tissue>
    </source>
</reference>
<comment type="caution">
    <text evidence="2">The sequence shown here is derived from an EMBL/GenBank/DDBJ whole genome shotgun (WGS) entry which is preliminary data.</text>
</comment>
<protein>
    <submittedName>
        <fullName evidence="2">Uncharacterized protein</fullName>
    </submittedName>
</protein>